<dbReference type="Proteomes" id="UP000070035">
    <property type="component" value="Unassembled WGS sequence"/>
</dbReference>
<dbReference type="GO" id="GO:0004803">
    <property type="term" value="F:transposase activity"/>
    <property type="evidence" value="ECO:0007669"/>
    <property type="project" value="InterPro"/>
</dbReference>
<name>A0A133V3K7_9EURY</name>
<organism evidence="2 3">
    <name type="scientific">candidate division MSBL1 archaeon SCGC-AAA261F17</name>
    <dbReference type="NCBI Taxonomy" id="1698274"/>
    <lineage>
        <taxon>Archaea</taxon>
        <taxon>Methanobacteriati</taxon>
        <taxon>Methanobacteriota</taxon>
        <taxon>candidate division MSBL1</taxon>
    </lineage>
</organism>
<sequence>MREKLRRRAYLVWKRTGFKNKIKANLAKHGVRRKFSYSKDGREWLKSLRIEAVDDYLAIIESLNNPIDRIEREIKREAKKDKETEIVMTVPGIGFVWGLTFTTEIGNVNRFSGPEKLCSYAGMIPSTHQSGPMERHGSITKEGNRYLRWAAVECTWSHLKHAEDTKLTRFYGKLARKKGKQVAAVATGRKLLVTLYWMLKRREKFRP</sequence>
<dbReference type="GO" id="GO:0006313">
    <property type="term" value="P:DNA transposition"/>
    <property type="evidence" value="ECO:0007669"/>
    <property type="project" value="InterPro"/>
</dbReference>
<dbReference type="EMBL" id="LHXY01000057">
    <property type="protein sequence ID" value="KXB01020.1"/>
    <property type="molecule type" value="Genomic_DNA"/>
</dbReference>
<gene>
    <name evidence="2" type="ORF">AKJ44_03035</name>
</gene>
<accession>A0A133V3K7</accession>
<dbReference type="Pfam" id="PF02371">
    <property type="entry name" value="Transposase_20"/>
    <property type="match status" value="1"/>
</dbReference>
<dbReference type="AlphaFoldDB" id="A0A133V3K7"/>
<dbReference type="GO" id="GO:0003677">
    <property type="term" value="F:DNA binding"/>
    <property type="evidence" value="ECO:0007669"/>
    <property type="project" value="InterPro"/>
</dbReference>
<reference evidence="2 3" key="1">
    <citation type="journal article" date="2016" name="Sci. Rep.">
        <title>Metabolic traits of an uncultured archaeal lineage -MSBL1- from brine pools of the Red Sea.</title>
        <authorList>
            <person name="Mwirichia R."/>
            <person name="Alam I."/>
            <person name="Rashid M."/>
            <person name="Vinu M."/>
            <person name="Ba-Alawi W."/>
            <person name="Anthony Kamau A."/>
            <person name="Kamanda Ngugi D."/>
            <person name="Goker M."/>
            <person name="Klenk H.P."/>
            <person name="Bajic V."/>
            <person name="Stingl U."/>
        </authorList>
    </citation>
    <scope>NUCLEOTIDE SEQUENCE [LARGE SCALE GENOMIC DNA]</scope>
    <source>
        <strain evidence="2">SCGC-AAA261F17</strain>
    </source>
</reference>
<keyword evidence="3" id="KW-1185">Reference proteome</keyword>
<dbReference type="InterPro" id="IPR003346">
    <property type="entry name" value="Transposase_20"/>
</dbReference>
<protein>
    <recommendedName>
        <fullName evidence="1">Transposase IS116/IS110/IS902 C-terminal domain-containing protein</fullName>
    </recommendedName>
</protein>
<dbReference type="NCBIfam" id="NF033542">
    <property type="entry name" value="transpos_IS110"/>
    <property type="match status" value="1"/>
</dbReference>
<dbReference type="PANTHER" id="PTHR33055:SF13">
    <property type="entry name" value="TRANSPOSASE"/>
    <property type="match status" value="1"/>
</dbReference>
<proteinExistence type="predicted"/>
<dbReference type="PANTHER" id="PTHR33055">
    <property type="entry name" value="TRANSPOSASE FOR INSERTION SEQUENCE ELEMENT IS1111A"/>
    <property type="match status" value="1"/>
</dbReference>
<feature type="domain" description="Transposase IS116/IS110/IS902 C-terminal" evidence="1">
    <location>
        <begin position="85"/>
        <end position="162"/>
    </location>
</feature>
<evidence type="ECO:0000259" key="1">
    <source>
        <dbReference type="Pfam" id="PF02371"/>
    </source>
</evidence>
<comment type="caution">
    <text evidence="2">The sequence shown here is derived from an EMBL/GenBank/DDBJ whole genome shotgun (WGS) entry which is preliminary data.</text>
</comment>
<evidence type="ECO:0000313" key="3">
    <source>
        <dbReference type="Proteomes" id="UP000070035"/>
    </source>
</evidence>
<dbReference type="InterPro" id="IPR047650">
    <property type="entry name" value="Transpos_IS110"/>
</dbReference>
<evidence type="ECO:0000313" key="2">
    <source>
        <dbReference type="EMBL" id="KXB01020.1"/>
    </source>
</evidence>